<name>A0A9K3KEK0_9STRA</name>
<dbReference type="Proteomes" id="UP000693970">
    <property type="component" value="Unassembled WGS sequence"/>
</dbReference>
<organism evidence="3 4">
    <name type="scientific">Nitzschia inconspicua</name>
    <dbReference type="NCBI Taxonomy" id="303405"/>
    <lineage>
        <taxon>Eukaryota</taxon>
        <taxon>Sar</taxon>
        <taxon>Stramenopiles</taxon>
        <taxon>Ochrophyta</taxon>
        <taxon>Bacillariophyta</taxon>
        <taxon>Bacillariophyceae</taxon>
        <taxon>Bacillariophycidae</taxon>
        <taxon>Bacillariales</taxon>
        <taxon>Bacillariaceae</taxon>
        <taxon>Nitzschia</taxon>
    </lineage>
</organism>
<dbReference type="OrthoDB" id="8119704at2759"/>
<keyword evidence="1" id="KW-0732">Signal</keyword>
<feature type="chain" id="PRO_5039922600" evidence="1">
    <location>
        <begin position="25"/>
        <end position="368"/>
    </location>
</feature>
<reference evidence="3" key="1">
    <citation type="journal article" date="2021" name="Sci. Rep.">
        <title>Diploid genomic architecture of Nitzschia inconspicua, an elite biomass production diatom.</title>
        <authorList>
            <person name="Oliver A."/>
            <person name="Podell S."/>
            <person name="Pinowska A."/>
            <person name="Traller J.C."/>
            <person name="Smith S.R."/>
            <person name="McClure R."/>
            <person name="Beliaev A."/>
            <person name="Bohutskyi P."/>
            <person name="Hill E.A."/>
            <person name="Rabines A."/>
            <person name="Zheng H."/>
            <person name="Allen L.Z."/>
            <person name="Kuo A."/>
            <person name="Grigoriev I.V."/>
            <person name="Allen A.E."/>
            <person name="Hazlebeck D."/>
            <person name="Allen E.E."/>
        </authorList>
    </citation>
    <scope>NUCLEOTIDE SEQUENCE</scope>
    <source>
        <strain evidence="3">Hildebrandi</strain>
    </source>
</reference>
<reference evidence="3" key="2">
    <citation type="submission" date="2021-04" db="EMBL/GenBank/DDBJ databases">
        <authorList>
            <person name="Podell S."/>
        </authorList>
    </citation>
    <scope>NUCLEOTIDE SEQUENCE</scope>
    <source>
        <strain evidence="3">Hildebrandi</strain>
    </source>
</reference>
<comment type="caution">
    <text evidence="3">The sequence shown here is derived from an EMBL/GenBank/DDBJ whole genome shotgun (WGS) entry which is preliminary data.</text>
</comment>
<evidence type="ECO:0000256" key="1">
    <source>
        <dbReference type="SAM" id="SignalP"/>
    </source>
</evidence>
<dbReference type="AlphaFoldDB" id="A0A9K3KEK0"/>
<dbReference type="InterPro" id="IPR050228">
    <property type="entry name" value="Carboxylesterase_BioH"/>
</dbReference>
<feature type="domain" description="AB hydrolase-1" evidence="2">
    <location>
        <begin position="82"/>
        <end position="243"/>
    </location>
</feature>
<keyword evidence="4" id="KW-1185">Reference proteome</keyword>
<dbReference type="Pfam" id="PF12697">
    <property type="entry name" value="Abhydrolase_6"/>
    <property type="match status" value="1"/>
</dbReference>
<dbReference type="PANTHER" id="PTHR43194">
    <property type="entry name" value="HYDROLASE ALPHA/BETA FOLD FAMILY"/>
    <property type="match status" value="1"/>
</dbReference>
<keyword evidence="3" id="KW-0012">Acyltransferase</keyword>
<dbReference type="EMBL" id="JAGRRH010000025">
    <property type="protein sequence ID" value="KAG7341829.1"/>
    <property type="molecule type" value="Genomic_DNA"/>
</dbReference>
<sequence>MRRMSPNKQAFAAVAFLLIALSSSKSPLHPLGVTALSSRVPDRSAEASGNMKDERLILPTSGIEAQVISCSPTNVKTDKPPLIFLHGSFHGAWCWQEHYIPYFVDQGFPCIALSWRGTGGTPAGEGIKKIKILEHCQDLQGLLDLLPTILGRDDCPKPILVSHSMAGIYVMKFLEESWKEGKKPRDLFAGIALLCSTPPSGNGKATMRVLKRSLRDAYKITVGFVLKKVNTDATICRLCFFGGNPKVLEDGTIDDLGVSDDDIARYQSNFERDSQAVLDVVDLSKNLPSKLVDSGGQSPFIKDLPPSIVIGAADDFVVDKIGVEETCRYFGLDQPVFVDSPHDVMLTQKWQNGANALLTWIEKEVLDQ</sequence>
<keyword evidence="3" id="KW-0378">Hydrolase</keyword>
<evidence type="ECO:0000259" key="2">
    <source>
        <dbReference type="Pfam" id="PF12697"/>
    </source>
</evidence>
<proteinExistence type="predicted"/>
<dbReference type="InterPro" id="IPR000073">
    <property type="entry name" value="AB_hydrolase_1"/>
</dbReference>
<dbReference type="PANTHER" id="PTHR43194:SF2">
    <property type="entry name" value="PEROXISOMAL MEMBRANE PROTEIN LPX1"/>
    <property type="match status" value="1"/>
</dbReference>
<keyword evidence="3" id="KW-0808">Transferase</keyword>
<dbReference type="GO" id="GO:0016746">
    <property type="term" value="F:acyltransferase activity"/>
    <property type="evidence" value="ECO:0007669"/>
    <property type="project" value="UniProtKB-KW"/>
</dbReference>
<evidence type="ECO:0000313" key="4">
    <source>
        <dbReference type="Proteomes" id="UP000693970"/>
    </source>
</evidence>
<feature type="signal peptide" evidence="1">
    <location>
        <begin position="1"/>
        <end position="24"/>
    </location>
</feature>
<dbReference type="GO" id="GO:0016787">
    <property type="term" value="F:hydrolase activity"/>
    <property type="evidence" value="ECO:0007669"/>
    <property type="project" value="UniProtKB-KW"/>
</dbReference>
<gene>
    <name evidence="3" type="ORF">IV203_006921</name>
</gene>
<accession>A0A9K3KEK0</accession>
<evidence type="ECO:0000313" key="3">
    <source>
        <dbReference type="EMBL" id="KAG7341829.1"/>
    </source>
</evidence>
<protein>
    <submittedName>
        <fullName evidence="3">Hydrolase or acyltransferase</fullName>
    </submittedName>
</protein>